<organism evidence="1 2">
    <name type="scientific">Colletotrichum truncatum</name>
    <name type="common">Anthracnose fungus</name>
    <name type="synonym">Colletotrichum capsici</name>
    <dbReference type="NCBI Taxonomy" id="5467"/>
    <lineage>
        <taxon>Eukaryota</taxon>
        <taxon>Fungi</taxon>
        <taxon>Dikarya</taxon>
        <taxon>Ascomycota</taxon>
        <taxon>Pezizomycotina</taxon>
        <taxon>Sordariomycetes</taxon>
        <taxon>Hypocreomycetidae</taxon>
        <taxon>Glomerellales</taxon>
        <taxon>Glomerellaceae</taxon>
        <taxon>Colletotrichum</taxon>
        <taxon>Colletotrichum truncatum species complex</taxon>
    </lineage>
</organism>
<proteinExistence type="predicted"/>
<evidence type="ECO:0000313" key="2">
    <source>
        <dbReference type="Proteomes" id="UP000805649"/>
    </source>
</evidence>
<dbReference type="Proteomes" id="UP000805649">
    <property type="component" value="Unassembled WGS sequence"/>
</dbReference>
<comment type="caution">
    <text evidence="1">The sequence shown here is derived from an EMBL/GenBank/DDBJ whole genome shotgun (WGS) entry which is preliminary data.</text>
</comment>
<dbReference type="EMBL" id="VUJX02000001">
    <property type="protein sequence ID" value="KAL0943781.1"/>
    <property type="molecule type" value="Genomic_DNA"/>
</dbReference>
<keyword evidence="2" id="KW-1185">Reference proteome</keyword>
<evidence type="ECO:0000313" key="1">
    <source>
        <dbReference type="EMBL" id="KAL0943781.1"/>
    </source>
</evidence>
<gene>
    <name evidence="1" type="ORF">CTRU02_201668</name>
</gene>
<reference evidence="1 2" key="1">
    <citation type="journal article" date="2020" name="Phytopathology">
        <title>Genome Sequence Resources of Colletotrichum truncatum, C. plurivorum, C. musicola, and C. sojae: Four Species Pathogenic to Soybean (Glycine max).</title>
        <authorList>
            <person name="Rogerio F."/>
            <person name="Boufleur T.R."/>
            <person name="Ciampi-Guillardi M."/>
            <person name="Sukno S.A."/>
            <person name="Thon M.R."/>
            <person name="Massola Junior N.S."/>
            <person name="Baroncelli R."/>
        </authorList>
    </citation>
    <scope>NUCLEOTIDE SEQUENCE [LARGE SCALE GENOMIC DNA]</scope>
    <source>
        <strain evidence="1 2">CMES1059</strain>
    </source>
</reference>
<sequence>MAPKANIPIIDIDEPSVDKTVIARKLVDAAVDHGFIYIRNTGKFINLGDIDAAFDLSKKLFKAPVEEKAACTIQQNNRGWSGMHSETLDPKNQKVGDYKEAFNFGEFKDGKAQQPLPPTIQSDEPFLNSFRDQCHALCLELLNLLGIGLEVSLTSLMISNPLDLTRSQVDPPTFFSSAHLREKGESGTILRMLYYPPSSATASNPDDVRAGAHSDYGSLTLLFRLRGQAGLEILTRENAWAPVPVTPPGTENDALPPILINIGDLLSYWTNGLFRSTVHRVVFGGEGAPGETDTGPRYSMAFFCHPVGSVALDPVPSERVKNFVAPEGTPHANPYAERKVLTADEHLHMRLKESYKDLYKEEDKA</sequence>
<name>A0ACC3ZI32_COLTU</name>
<protein>
    <submittedName>
        <fullName evidence="1">2og-fe oxygenase</fullName>
    </submittedName>
</protein>
<accession>A0ACC3ZI32</accession>